<feature type="region of interest" description="Disordered" evidence="1">
    <location>
        <begin position="212"/>
        <end position="280"/>
    </location>
</feature>
<feature type="compositionally biased region" description="Polar residues" evidence="1">
    <location>
        <begin position="248"/>
        <end position="278"/>
    </location>
</feature>
<feature type="compositionally biased region" description="Low complexity" evidence="1">
    <location>
        <begin position="51"/>
        <end position="60"/>
    </location>
</feature>
<name>A0A2X0MLD6_9BASI</name>
<proteinExistence type="predicted"/>
<dbReference type="PANTHER" id="PTHR39394:SF1">
    <property type="entry name" value="DNAJ HOMOLOGUE SUBFAMILY C MEMBER 28 CONSERVED DOMAIN-CONTAINING PROTEIN"/>
    <property type="match status" value="1"/>
</dbReference>
<sequence length="563" mass="62933">MIERSTTHKVLYLRSATPIRAYFPSSKLDRSFSSNHLPLQQQQVESHRTSTRSSSSASSSVVGGDEKKKLKEQQFQADELSSAFINASMSSSTYTNGPSEPSPPSSEESVAQSEAEAEVKALHSTSSFLAAQAELEEEREVEEIDERLKAQKKLEAKVQGQFEAWDGDETRERMIRRILQDQYKPLRVKGYKKSIIGEPTVVHPSVFATTEDPGSSNLIPTGTTSNQEDVPTSRPKKPWEYEYKAPTSHGTSYTHPQSTRSSLLIRTGPAKTTPSQRLASAREKTLDYTFGVGVTCPDGGGRTRVMVPSFEAEFEAVSTEKGGDSLRAWDGFVEDKVNQAIRNGLFKDLKGRGKPLKVDEAESNPFLPIEDRLINRVVKAQGAMPPWIELQQELQLNLSAFRNELRSAYTRRVTRMLSLAGNLSRSSVATVLNDSHRDVEWEERERSYHLASIGSLNALTRRFNIVAPYTARRGLLDLERELEACRRYCKPWIADELIKRIEGRSEMVLKGEEGGGKGLGSQDGEQVKDRGKVEERFWPALRRGIWELLGIGGKALAQGERQK</sequence>
<feature type="compositionally biased region" description="Polar residues" evidence="1">
    <location>
        <begin position="212"/>
        <end position="230"/>
    </location>
</feature>
<evidence type="ECO:0000256" key="1">
    <source>
        <dbReference type="SAM" id="MobiDB-lite"/>
    </source>
</evidence>
<dbReference type="Proteomes" id="UP000249464">
    <property type="component" value="Unassembled WGS sequence"/>
</dbReference>
<accession>A0A2X0MLD6</accession>
<dbReference type="EMBL" id="FQNC01000068">
    <property type="protein sequence ID" value="SGZ06565.1"/>
    <property type="molecule type" value="Genomic_DNA"/>
</dbReference>
<evidence type="ECO:0000313" key="4">
    <source>
        <dbReference type="Proteomes" id="UP000249464"/>
    </source>
</evidence>
<protein>
    <submittedName>
        <fullName evidence="3">BQ5605_C031g10953 protein</fullName>
    </submittedName>
</protein>
<reference evidence="3 4" key="1">
    <citation type="submission" date="2016-11" db="EMBL/GenBank/DDBJ databases">
        <authorList>
            <person name="Jaros S."/>
            <person name="Januszkiewicz K."/>
            <person name="Wedrychowicz H."/>
        </authorList>
    </citation>
    <scope>NUCLEOTIDE SEQUENCE [LARGE SCALE GENOMIC DNA]</scope>
</reference>
<feature type="domain" description="DnaJ homologue subfamily C member 28 conserved" evidence="2">
    <location>
        <begin position="332"/>
        <end position="402"/>
    </location>
</feature>
<feature type="compositionally biased region" description="Polar residues" evidence="1">
    <location>
        <begin position="33"/>
        <end position="44"/>
    </location>
</feature>
<feature type="region of interest" description="Disordered" evidence="1">
    <location>
        <begin position="33"/>
        <end position="73"/>
    </location>
</feature>
<dbReference type="InterPro" id="IPR018961">
    <property type="entry name" value="DnaJ_homolog_subfam-C_membr-28"/>
</dbReference>
<evidence type="ECO:0000313" key="3">
    <source>
        <dbReference type="EMBL" id="SGZ06565.1"/>
    </source>
</evidence>
<dbReference type="AlphaFoldDB" id="A0A2X0MLD6"/>
<organism evidence="3 4">
    <name type="scientific">Microbotryum silenes-dioicae</name>
    <dbReference type="NCBI Taxonomy" id="796604"/>
    <lineage>
        <taxon>Eukaryota</taxon>
        <taxon>Fungi</taxon>
        <taxon>Dikarya</taxon>
        <taxon>Basidiomycota</taxon>
        <taxon>Pucciniomycotina</taxon>
        <taxon>Microbotryomycetes</taxon>
        <taxon>Microbotryales</taxon>
        <taxon>Microbotryaceae</taxon>
        <taxon>Microbotryum</taxon>
    </lineage>
</organism>
<dbReference type="STRING" id="796604.A0A2X0MLD6"/>
<evidence type="ECO:0000259" key="2">
    <source>
        <dbReference type="Pfam" id="PF09350"/>
    </source>
</evidence>
<gene>
    <name evidence="3" type="primary">BQ5605_C031g10953</name>
    <name evidence="3" type="ORF">BQ5605_C031G10953</name>
</gene>
<dbReference type="Pfam" id="PF09350">
    <property type="entry name" value="DJC28_CD"/>
    <property type="match status" value="1"/>
</dbReference>
<dbReference type="PANTHER" id="PTHR39394">
    <property type="entry name" value="YALI0E31793P"/>
    <property type="match status" value="1"/>
</dbReference>
<feature type="region of interest" description="Disordered" evidence="1">
    <location>
        <begin position="89"/>
        <end position="112"/>
    </location>
</feature>
<feature type="region of interest" description="Disordered" evidence="1">
    <location>
        <begin position="511"/>
        <end position="530"/>
    </location>
</feature>
<keyword evidence="4" id="KW-1185">Reference proteome</keyword>